<organism evidence="1 2">
    <name type="scientific">Kickxella alabastrina</name>
    <dbReference type="NCBI Taxonomy" id="61397"/>
    <lineage>
        <taxon>Eukaryota</taxon>
        <taxon>Fungi</taxon>
        <taxon>Fungi incertae sedis</taxon>
        <taxon>Zoopagomycota</taxon>
        <taxon>Kickxellomycotina</taxon>
        <taxon>Kickxellomycetes</taxon>
        <taxon>Kickxellales</taxon>
        <taxon>Kickxellaceae</taxon>
        <taxon>Kickxella</taxon>
    </lineage>
</organism>
<gene>
    <name evidence="1" type="ORF">LPJ66_009319</name>
</gene>
<reference evidence="1" key="1">
    <citation type="submission" date="2022-07" db="EMBL/GenBank/DDBJ databases">
        <title>Phylogenomic reconstructions and comparative analyses of Kickxellomycotina fungi.</title>
        <authorList>
            <person name="Reynolds N.K."/>
            <person name="Stajich J.E."/>
            <person name="Barry K."/>
            <person name="Grigoriev I.V."/>
            <person name="Crous P."/>
            <person name="Smith M.E."/>
        </authorList>
    </citation>
    <scope>NUCLEOTIDE SEQUENCE</scope>
    <source>
        <strain evidence="1">Benny 63K</strain>
    </source>
</reference>
<accession>A0ACC1I7U3</accession>
<sequence length="268" mass="26891">ALADLGFGLGPESSGNMGGDVNGPILGSGAGETPLSELVDLPVDNEFSALLDSIASGSPGTDNGFGCLLTDELMLELNTTMAPVSTPVGQGAGASRIFGSRINGTAPDIGHGSSSTITLMHANSSALGSRNNSGSGSTAPSMSAAMSRAMPLSARPPSGMSGLSRGHTNCSAGSKRGIESGANQQQMAPYSGSVLSSDSLLNLGQPSTSMLMHPSASIAMNMPSTAPASTRLDHLVVGQLLGSAQLLDWQTDGDALEQELEGLINFDA</sequence>
<protein>
    <submittedName>
        <fullName evidence="1">Uncharacterized protein</fullName>
    </submittedName>
</protein>
<comment type="caution">
    <text evidence="1">The sequence shown here is derived from an EMBL/GenBank/DDBJ whole genome shotgun (WGS) entry which is preliminary data.</text>
</comment>
<keyword evidence="2" id="KW-1185">Reference proteome</keyword>
<evidence type="ECO:0000313" key="1">
    <source>
        <dbReference type="EMBL" id="KAJ1887052.1"/>
    </source>
</evidence>
<proteinExistence type="predicted"/>
<name>A0ACC1I7U3_9FUNG</name>
<dbReference type="EMBL" id="JANBPG010002098">
    <property type="protein sequence ID" value="KAJ1887052.1"/>
    <property type="molecule type" value="Genomic_DNA"/>
</dbReference>
<evidence type="ECO:0000313" key="2">
    <source>
        <dbReference type="Proteomes" id="UP001150581"/>
    </source>
</evidence>
<feature type="non-terminal residue" evidence="1">
    <location>
        <position position="1"/>
    </location>
</feature>
<dbReference type="Proteomes" id="UP001150581">
    <property type="component" value="Unassembled WGS sequence"/>
</dbReference>